<evidence type="ECO:0000259" key="6">
    <source>
        <dbReference type="Pfam" id="PF02737"/>
    </source>
</evidence>
<dbReference type="PANTHER" id="PTHR48075">
    <property type="entry name" value="3-HYDROXYACYL-COA DEHYDROGENASE FAMILY PROTEIN"/>
    <property type="match status" value="1"/>
</dbReference>
<dbReference type="InterPro" id="IPR036396">
    <property type="entry name" value="Cyt_P450_sf"/>
</dbReference>
<dbReference type="Pfam" id="PF00067">
    <property type="entry name" value="p450"/>
    <property type="match status" value="1"/>
</dbReference>
<dbReference type="SMART" id="SM00135">
    <property type="entry name" value="LY"/>
    <property type="match status" value="4"/>
</dbReference>
<evidence type="ECO:0000256" key="1">
    <source>
        <dbReference type="ARBA" id="ARBA00022723"/>
    </source>
</evidence>
<dbReference type="Pfam" id="PF02737">
    <property type="entry name" value="3HCDH_N"/>
    <property type="match status" value="1"/>
</dbReference>
<dbReference type="GO" id="GO:0006631">
    <property type="term" value="P:fatty acid metabolic process"/>
    <property type="evidence" value="ECO:0007669"/>
    <property type="project" value="InterPro"/>
</dbReference>
<dbReference type="GO" id="GO:0020037">
    <property type="term" value="F:heme binding"/>
    <property type="evidence" value="ECO:0007669"/>
    <property type="project" value="InterPro"/>
</dbReference>
<feature type="binding site" description="axial binding residue" evidence="4">
    <location>
        <position position="491"/>
    </location>
    <ligand>
        <name>heme</name>
        <dbReference type="ChEBI" id="CHEBI:30413"/>
    </ligand>
    <ligandPart>
        <name>Fe</name>
        <dbReference type="ChEBI" id="CHEBI:18248"/>
    </ligandPart>
</feature>
<dbReference type="InterPro" id="IPR000033">
    <property type="entry name" value="LDLR_classB_rpt"/>
</dbReference>
<dbReference type="InterPro" id="IPR013328">
    <property type="entry name" value="6PGD_dom2"/>
</dbReference>
<dbReference type="SUPFAM" id="SSF51735">
    <property type="entry name" value="NAD(P)-binding Rossmann-fold domains"/>
    <property type="match status" value="1"/>
</dbReference>
<feature type="domain" description="3-hydroxyacyl-CoA dehydrogenase C-terminal" evidence="5">
    <location>
        <begin position="739"/>
        <end position="830"/>
    </location>
</feature>
<dbReference type="SUPFAM" id="SSF48179">
    <property type="entry name" value="6-phosphogluconate dehydrogenase C-terminal domain-like"/>
    <property type="match status" value="1"/>
</dbReference>
<dbReference type="AlphaFoldDB" id="A0A1R3RLP3"/>
<dbReference type="OrthoDB" id="5958943at2759"/>
<evidence type="ECO:0000313" key="8">
    <source>
        <dbReference type="Proteomes" id="UP000188318"/>
    </source>
</evidence>
<keyword evidence="2" id="KW-0560">Oxidoreductase</keyword>
<keyword evidence="4" id="KW-0349">Heme</keyword>
<dbReference type="InterPro" id="IPR002401">
    <property type="entry name" value="Cyt_P450_E_grp-I"/>
</dbReference>
<evidence type="ECO:0000259" key="5">
    <source>
        <dbReference type="Pfam" id="PF00725"/>
    </source>
</evidence>
<dbReference type="GO" id="GO:0016616">
    <property type="term" value="F:oxidoreductase activity, acting on the CH-OH group of donors, NAD or NADP as acceptor"/>
    <property type="evidence" value="ECO:0007669"/>
    <property type="project" value="InterPro"/>
</dbReference>
<dbReference type="Gene3D" id="2.120.10.30">
    <property type="entry name" value="TolB, C-terminal domain"/>
    <property type="match status" value="2"/>
</dbReference>
<dbReference type="STRING" id="602072.A0A1R3RLP3"/>
<protein>
    <recommendedName>
        <fullName evidence="9">Cytochrome P450</fullName>
    </recommendedName>
</protein>
<dbReference type="InterPro" id="IPR017972">
    <property type="entry name" value="Cyt_P450_CS"/>
</dbReference>
<dbReference type="GO" id="GO:0004497">
    <property type="term" value="F:monooxygenase activity"/>
    <property type="evidence" value="ECO:0007669"/>
    <property type="project" value="InterPro"/>
</dbReference>
<dbReference type="SUPFAM" id="SSF63825">
    <property type="entry name" value="YWTD domain"/>
    <property type="match status" value="1"/>
</dbReference>
<dbReference type="CDD" id="cd00302">
    <property type="entry name" value="cytochrome_P450"/>
    <property type="match status" value="1"/>
</dbReference>
<feature type="domain" description="3-hydroxyacyl-CoA dehydrogenase NAD binding" evidence="6">
    <location>
        <begin position="563"/>
        <end position="725"/>
    </location>
</feature>
<evidence type="ECO:0000256" key="2">
    <source>
        <dbReference type="ARBA" id="ARBA00023002"/>
    </source>
</evidence>
<dbReference type="EMBL" id="KV907500">
    <property type="protein sequence ID" value="OOF95395.1"/>
    <property type="molecule type" value="Genomic_DNA"/>
</dbReference>
<sequence>MSSQQFYLLGESVSSAKDITIETTLDFAQLKQLVAAYFAIVDPNGIGFQTEDDCLSDVSDVLAATGPVAIAIDGHAVREPAGPSGLPYVGNYLEVYPDHLGNHQRLFDQYGPIFKTTNLGRTTYQTNDPELSAIVFAESDFFSKIINDAHPLSALKTPAAGIFLGDTDTPEWKAAHKFLPPALGPKAVRHYAPTMQRTVEDSFKVFDALDEREEAWNVYQYMLKLGSQAVGELTLGLDFKHFTSPDAPVHEMVHSIAEMLSLNKKVTSKGDWYGMLPFGDPQRLRNLKARIEEMVDESIQNAERGGISDLPLQDAALQSSNMVDYALRAIDNKGEKLPKSSLVWALVVATAAGFTTTSSLLSWLIYGLVTYPGMQERLLQELIDNDITEDTKLTAELTEKLLFQDKYIKEMQRRHNPSFQPGRTAKVDLILPGGYKIPKDAVIIPALHHIHNNPNLWDNPARFNPDRWDTPEVKARHKATYIPFGMGQRMCIGFNFALQEIKVFLPKLIYRYHFSREGDGPIEYDPMFQLIRPNNLYVRAERRVKPAMRSVWTPPHDYQNRPVAVLGAGVLGRRIGCIWASAGYNVHLRDPSPDQLSAGIAYIQENVAAYASKTGRSPGKAHSFTDLKEAVSTAWLIIEAVPEKLPLKIATFAELSALAPIDSILASNSSSYKTSEMLDRVPETDKSRILNMHYYMPPQCMIVELMTDGFTSEDIFPFLVDRCREGATSPYVARKQSTGFIFNRLWAAVKREVLTILSEGVSVPEEIDAMWEEMFITGRAKPCEMMDNVGLDTVAFIEQHYIHERGLSSDKTVDYLTTNYLDHGKLGSKCPLGGLYAPVQTNTNTSTKTNKRLLILDIGLASSTAASSISTPAGHILSLTPPTPNTTTTTTTTHPQTILSNQLLPDGITYSPTSNLIFWTCMGIPGHLDGAIYSSTPTGQNIRSLLPKGTLNTPKQITLDPVSQKLYFCDREGCAVYRCNLDGSDLTTLVARGPKTKESGNVHDWCVGITVAPRWNKFYWTQKGPSKSGQGRIFCASLDTDPIVGEKGGQCILSGLPEPIDLEVDEERGELYWTDRGELPLGNSLNRVKLDEEGVPVSGKVEVLVRNLREAIGVSLDRENGDFYLTDLGGCVYRWNREEKRKEKLYEEDGRAFTGIVCL</sequence>
<dbReference type="InterPro" id="IPR006176">
    <property type="entry name" value="3-OHacyl-CoA_DH_NAD-bd"/>
</dbReference>
<gene>
    <name evidence="7" type="ORF">ASPCADRAFT_169961</name>
</gene>
<dbReference type="Pfam" id="PF00725">
    <property type="entry name" value="3HCDH"/>
    <property type="match status" value="1"/>
</dbReference>
<dbReference type="PRINTS" id="PR00385">
    <property type="entry name" value="P450"/>
</dbReference>
<evidence type="ECO:0000256" key="3">
    <source>
        <dbReference type="ARBA" id="ARBA00023004"/>
    </source>
</evidence>
<reference evidence="8" key="1">
    <citation type="journal article" date="2017" name="Genome Biol.">
        <title>Comparative genomics reveals high biological diversity and specific adaptations in the industrially and medically important fungal genus Aspergillus.</title>
        <authorList>
            <person name="de Vries R.P."/>
            <person name="Riley R."/>
            <person name="Wiebenga A."/>
            <person name="Aguilar-Osorio G."/>
            <person name="Amillis S."/>
            <person name="Uchima C.A."/>
            <person name="Anderluh G."/>
            <person name="Asadollahi M."/>
            <person name="Askin M."/>
            <person name="Barry K."/>
            <person name="Battaglia E."/>
            <person name="Bayram O."/>
            <person name="Benocci T."/>
            <person name="Braus-Stromeyer S.A."/>
            <person name="Caldana C."/>
            <person name="Canovas D."/>
            <person name="Cerqueira G.C."/>
            <person name="Chen F."/>
            <person name="Chen W."/>
            <person name="Choi C."/>
            <person name="Clum A."/>
            <person name="Dos Santos R.A."/>
            <person name="Damasio A.R."/>
            <person name="Diallinas G."/>
            <person name="Emri T."/>
            <person name="Fekete E."/>
            <person name="Flipphi M."/>
            <person name="Freyberg S."/>
            <person name="Gallo A."/>
            <person name="Gournas C."/>
            <person name="Habgood R."/>
            <person name="Hainaut M."/>
            <person name="Harispe M.L."/>
            <person name="Henrissat B."/>
            <person name="Hilden K.S."/>
            <person name="Hope R."/>
            <person name="Hossain A."/>
            <person name="Karabika E."/>
            <person name="Karaffa L."/>
            <person name="Karanyi Z."/>
            <person name="Krasevec N."/>
            <person name="Kuo A."/>
            <person name="Kusch H."/>
            <person name="LaButti K."/>
            <person name="Lagendijk E.L."/>
            <person name="Lapidus A."/>
            <person name="Levasseur A."/>
            <person name="Lindquist E."/>
            <person name="Lipzen A."/>
            <person name="Logrieco A.F."/>
            <person name="MacCabe A."/>
            <person name="Maekelae M.R."/>
            <person name="Malavazi I."/>
            <person name="Melin P."/>
            <person name="Meyer V."/>
            <person name="Mielnichuk N."/>
            <person name="Miskei M."/>
            <person name="Molnar A.P."/>
            <person name="Mule G."/>
            <person name="Ngan C.Y."/>
            <person name="Orejas M."/>
            <person name="Orosz E."/>
            <person name="Ouedraogo J.P."/>
            <person name="Overkamp K.M."/>
            <person name="Park H.-S."/>
            <person name="Perrone G."/>
            <person name="Piumi F."/>
            <person name="Punt P.J."/>
            <person name="Ram A.F."/>
            <person name="Ramon A."/>
            <person name="Rauscher S."/>
            <person name="Record E."/>
            <person name="Riano-Pachon D.M."/>
            <person name="Robert V."/>
            <person name="Roehrig J."/>
            <person name="Ruller R."/>
            <person name="Salamov A."/>
            <person name="Salih N.S."/>
            <person name="Samson R.A."/>
            <person name="Sandor E."/>
            <person name="Sanguinetti M."/>
            <person name="Schuetze T."/>
            <person name="Sepcic K."/>
            <person name="Shelest E."/>
            <person name="Sherlock G."/>
            <person name="Sophianopoulou V."/>
            <person name="Squina F.M."/>
            <person name="Sun H."/>
            <person name="Susca A."/>
            <person name="Todd R.B."/>
            <person name="Tsang A."/>
            <person name="Unkles S.E."/>
            <person name="van de Wiele N."/>
            <person name="van Rossen-Uffink D."/>
            <person name="Oliveira J.V."/>
            <person name="Vesth T.C."/>
            <person name="Visser J."/>
            <person name="Yu J.-H."/>
            <person name="Zhou M."/>
            <person name="Andersen M.R."/>
            <person name="Archer D.B."/>
            <person name="Baker S.E."/>
            <person name="Benoit I."/>
            <person name="Brakhage A.A."/>
            <person name="Braus G.H."/>
            <person name="Fischer R."/>
            <person name="Frisvad J.C."/>
            <person name="Goldman G.H."/>
            <person name="Houbraken J."/>
            <person name="Oakley B."/>
            <person name="Pocsi I."/>
            <person name="Scazzocchio C."/>
            <person name="Seiboth B."/>
            <person name="vanKuyk P.A."/>
            <person name="Wortman J."/>
            <person name="Dyer P.S."/>
            <person name="Grigoriev I.V."/>
        </authorList>
    </citation>
    <scope>NUCLEOTIDE SEQUENCE [LARGE SCALE GENOMIC DNA]</scope>
    <source>
        <strain evidence="8">ITEM 5010</strain>
    </source>
</reference>
<dbReference type="PROSITE" id="PS00086">
    <property type="entry name" value="CYTOCHROME_P450"/>
    <property type="match status" value="1"/>
</dbReference>
<organism evidence="7 8">
    <name type="scientific">Aspergillus carbonarius (strain ITEM 5010)</name>
    <dbReference type="NCBI Taxonomy" id="602072"/>
    <lineage>
        <taxon>Eukaryota</taxon>
        <taxon>Fungi</taxon>
        <taxon>Dikarya</taxon>
        <taxon>Ascomycota</taxon>
        <taxon>Pezizomycotina</taxon>
        <taxon>Eurotiomycetes</taxon>
        <taxon>Eurotiomycetidae</taxon>
        <taxon>Eurotiales</taxon>
        <taxon>Aspergillaceae</taxon>
        <taxon>Aspergillus</taxon>
        <taxon>Aspergillus subgen. Circumdati</taxon>
    </lineage>
</organism>
<comment type="cofactor">
    <cofactor evidence="4">
        <name>heme</name>
        <dbReference type="ChEBI" id="CHEBI:30413"/>
    </cofactor>
</comment>
<accession>A0A1R3RLP3</accession>
<dbReference type="FunFam" id="1.10.630.10:FF:000090">
    <property type="entry name" value="Cytochrome P450 monooxygenase"/>
    <property type="match status" value="1"/>
</dbReference>
<dbReference type="InterPro" id="IPR036291">
    <property type="entry name" value="NAD(P)-bd_dom_sf"/>
</dbReference>
<keyword evidence="1 4" id="KW-0479">Metal-binding</keyword>
<dbReference type="Gene3D" id="1.10.630.10">
    <property type="entry name" value="Cytochrome P450"/>
    <property type="match status" value="1"/>
</dbReference>
<proteinExistence type="predicted"/>
<dbReference type="Gene3D" id="3.40.50.720">
    <property type="entry name" value="NAD(P)-binding Rossmann-like Domain"/>
    <property type="match status" value="1"/>
</dbReference>
<name>A0A1R3RLP3_ASPC5</name>
<dbReference type="GO" id="GO:0070403">
    <property type="term" value="F:NAD+ binding"/>
    <property type="evidence" value="ECO:0007669"/>
    <property type="project" value="InterPro"/>
</dbReference>
<dbReference type="InterPro" id="IPR006108">
    <property type="entry name" value="3HC_DH_C"/>
</dbReference>
<evidence type="ECO:0000256" key="4">
    <source>
        <dbReference type="PIRSR" id="PIRSR602401-1"/>
    </source>
</evidence>
<evidence type="ECO:0008006" key="9">
    <source>
        <dbReference type="Google" id="ProtNLM"/>
    </source>
</evidence>
<dbReference type="GO" id="GO:0005506">
    <property type="term" value="F:iron ion binding"/>
    <property type="evidence" value="ECO:0007669"/>
    <property type="project" value="InterPro"/>
</dbReference>
<keyword evidence="3 4" id="KW-0408">Iron</keyword>
<dbReference type="OMA" id="PEMHSAN"/>
<dbReference type="InterPro" id="IPR008927">
    <property type="entry name" value="6-PGluconate_DH-like_C_sf"/>
</dbReference>
<dbReference type="InterPro" id="IPR011042">
    <property type="entry name" value="6-blade_b-propeller_TolB-like"/>
</dbReference>
<dbReference type="PRINTS" id="PR00463">
    <property type="entry name" value="EP450I"/>
</dbReference>
<dbReference type="InterPro" id="IPR001128">
    <property type="entry name" value="Cyt_P450"/>
</dbReference>
<dbReference type="VEuPathDB" id="FungiDB:ASPCADRAFT_169961"/>
<dbReference type="GO" id="GO:0016705">
    <property type="term" value="F:oxidoreductase activity, acting on paired donors, with incorporation or reduction of molecular oxygen"/>
    <property type="evidence" value="ECO:0007669"/>
    <property type="project" value="InterPro"/>
</dbReference>
<keyword evidence="8" id="KW-1185">Reference proteome</keyword>
<dbReference type="Gene3D" id="1.10.1040.10">
    <property type="entry name" value="N-(1-d-carboxylethyl)-l-norvaline Dehydrogenase, domain 2"/>
    <property type="match status" value="1"/>
</dbReference>
<evidence type="ECO:0000313" key="7">
    <source>
        <dbReference type="EMBL" id="OOF95395.1"/>
    </source>
</evidence>
<dbReference type="PANTHER" id="PTHR48075:SF10">
    <property type="entry name" value="DEHYDROGENASE, PUTATIVE (AFU_ORTHOLOGUE AFUA_5G10070)-RELATED"/>
    <property type="match status" value="1"/>
</dbReference>
<dbReference type="Proteomes" id="UP000188318">
    <property type="component" value="Unassembled WGS sequence"/>
</dbReference>
<dbReference type="SUPFAM" id="SSF48264">
    <property type="entry name" value="Cytochrome P450"/>
    <property type="match status" value="1"/>
</dbReference>